<dbReference type="PANTHER" id="PTHR48050:SF13">
    <property type="entry name" value="STEROL 3-BETA-GLUCOSYLTRANSFERASE UGT80A2"/>
    <property type="match status" value="1"/>
</dbReference>
<dbReference type="InterPro" id="IPR002213">
    <property type="entry name" value="UDP_glucos_trans"/>
</dbReference>
<dbReference type="GO" id="GO:0016758">
    <property type="term" value="F:hexosyltransferase activity"/>
    <property type="evidence" value="ECO:0007669"/>
    <property type="project" value="InterPro"/>
</dbReference>
<dbReference type="AlphaFoldDB" id="A0A1M5HAL6"/>
<dbReference type="UniPathway" id="UPA00162"/>
<protein>
    <submittedName>
        <fullName evidence="5">UDP:flavonoid glycosyltransferase YjiC, YdhE family</fullName>
    </submittedName>
</protein>
<keyword evidence="6" id="KW-1185">Reference proteome</keyword>
<evidence type="ECO:0000313" key="5">
    <source>
        <dbReference type="EMBL" id="SHG13019.1"/>
    </source>
</evidence>
<dbReference type="Gene3D" id="3.40.50.2000">
    <property type="entry name" value="Glycogen Phosphorylase B"/>
    <property type="match status" value="2"/>
</dbReference>
<dbReference type="GO" id="GO:0033072">
    <property type="term" value="P:vancomycin biosynthetic process"/>
    <property type="evidence" value="ECO:0007669"/>
    <property type="project" value="UniProtKB-UniPathway"/>
</dbReference>
<dbReference type="Proteomes" id="UP000184501">
    <property type="component" value="Unassembled WGS sequence"/>
</dbReference>
<dbReference type="EMBL" id="FQVN01000006">
    <property type="protein sequence ID" value="SHG13019.1"/>
    <property type="molecule type" value="Genomic_DNA"/>
</dbReference>
<gene>
    <name evidence="5" type="ORF">SAMN05444320_106477</name>
</gene>
<dbReference type="SUPFAM" id="SSF53756">
    <property type="entry name" value="UDP-Glycosyltransferase/glycogen phosphorylase"/>
    <property type="match status" value="1"/>
</dbReference>
<dbReference type="GO" id="GO:0005975">
    <property type="term" value="P:carbohydrate metabolic process"/>
    <property type="evidence" value="ECO:0007669"/>
    <property type="project" value="InterPro"/>
</dbReference>
<sequence length="411" mass="43877">MTIGSRGDVAPYTGVATRLLAAGHDVAIATEEGFADVVRATGCEFRRMSSDTRTMLSSEQGREWQRGGTGLRGIRNNIRMGQQLMANLGDDVAAAAEGADVLLLQRGVMTHGYLVAKAMGIPSVSLELFPGVPTTEFTLPSLGGLAIPRWGVRLVTRLATRVPTPFDDELKEFGRRLGLPPARLGAVRAQMLEDARHPILHGFSPSVVPRPGDWRPGVEIVGYWWPERPAGWEPPAELVDFLAAGPAPVFVGFGSMSPGESERLSGIVAAALRRVGVRGVVQAGWAGMTASGDDVLGIDSVPHDWLFPRMAAVVHHGGAGTTGAGLRAGVPAVLTPVLADQPWWAERLRLVGVSPGSVPLAELSVERLAGLIRQAVTDESYRRRAQALAGRVQAEDGAGRVAWWVERLDRK</sequence>
<proteinExistence type="predicted"/>
<dbReference type="InterPro" id="IPR004276">
    <property type="entry name" value="GlycoTrans_28_N"/>
</dbReference>
<name>A0A1M5HAL6_STRHI</name>
<feature type="domain" description="Glycosyltransferase family 28 N-terminal" evidence="3">
    <location>
        <begin position="1"/>
        <end position="79"/>
    </location>
</feature>
<keyword evidence="2" id="KW-0045">Antibiotic biosynthesis</keyword>
<dbReference type="CDD" id="cd03784">
    <property type="entry name" value="GT1_Gtf-like"/>
    <property type="match status" value="1"/>
</dbReference>
<dbReference type="STRING" id="2017.SAMN05444320_106477"/>
<dbReference type="FunFam" id="3.40.50.2000:FF:000009">
    <property type="entry name" value="Sterol 3-beta-glucosyltransferase UGT80A2"/>
    <property type="match status" value="1"/>
</dbReference>
<evidence type="ECO:0000313" key="6">
    <source>
        <dbReference type="Proteomes" id="UP000184501"/>
    </source>
</evidence>
<dbReference type="GO" id="GO:0008194">
    <property type="term" value="F:UDP-glycosyltransferase activity"/>
    <property type="evidence" value="ECO:0007669"/>
    <property type="project" value="InterPro"/>
</dbReference>
<evidence type="ECO:0000256" key="1">
    <source>
        <dbReference type="ARBA" id="ARBA00004660"/>
    </source>
</evidence>
<dbReference type="InterPro" id="IPR010610">
    <property type="entry name" value="EryCIII-like_C"/>
</dbReference>
<comment type="pathway">
    <text evidence="1">Antibiotic biosynthesis; vancomycin biosynthesis.</text>
</comment>
<reference evidence="5 6" key="1">
    <citation type="submission" date="2016-11" db="EMBL/GenBank/DDBJ databases">
        <authorList>
            <person name="Jaros S."/>
            <person name="Januszkiewicz K."/>
            <person name="Wedrychowicz H."/>
        </authorList>
    </citation>
    <scope>NUCLEOTIDE SEQUENCE [LARGE SCALE GENOMIC DNA]</scope>
    <source>
        <strain evidence="5 6">DSM 44523</strain>
    </source>
</reference>
<feature type="domain" description="Erythromycin biosynthesis protein CIII-like C-terminal" evidence="4">
    <location>
        <begin position="293"/>
        <end position="395"/>
    </location>
</feature>
<evidence type="ECO:0000259" key="3">
    <source>
        <dbReference type="Pfam" id="PF03033"/>
    </source>
</evidence>
<dbReference type="Pfam" id="PF03033">
    <property type="entry name" value="Glyco_transf_28"/>
    <property type="match status" value="1"/>
</dbReference>
<dbReference type="RefSeq" id="WP_234995820.1">
    <property type="nucleotide sequence ID" value="NZ_FQVN01000006.1"/>
</dbReference>
<keyword evidence="5" id="KW-0808">Transferase</keyword>
<organism evidence="5 6">
    <name type="scientific">Streptoalloteichus hindustanus</name>
    <dbReference type="NCBI Taxonomy" id="2017"/>
    <lineage>
        <taxon>Bacteria</taxon>
        <taxon>Bacillati</taxon>
        <taxon>Actinomycetota</taxon>
        <taxon>Actinomycetes</taxon>
        <taxon>Pseudonocardiales</taxon>
        <taxon>Pseudonocardiaceae</taxon>
        <taxon>Streptoalloteichus</taxon>
    </lineage>
</organism>
<evidence type="ECO:0000259" key="4">
    <source>
        <dbReference type="Pfam" id="PF06722"/>
    </source>
</evidence>
<dbReference type="Pfam" id="PF06722">
    <property type="entry name" value="EryCIII-like_C"/>
    <property type="match status" value="1"/>
</dbReference>
<dbReference type="InterPro" id="IPR050426">
    <property type="entry name" value="Glycosyltransferase_28"/>
</dbReference>
<dbReference type="PANTHER" id="PTHR48050">
    <property type="entry name" value="STEROL 3-BETA-GLUCOSYLTRANSFERASE"/>
    <property type="match status" value="1"/>
</dbReference>
<accession>A0A1M5HAL6</accession>
<evidence type="ECO:0000256" key="2">
    <source>
        <dbReference type="ARBA" id="ARBA00023194"/>
    </source>
</evidence>